<dbReference type="InterPro" id="IPR051598">
    <property type="entry name" value="TSUP/Inactive_protease-like"/>
</dbReference>
<reference evidence="6" key="1">
    <citation type="submission" date="2023-07" db="EMBL/GenBank/DDBJ databases">
        <authorList>
            <person name="Kim M."/>
        </authorList>
    </citation>
    <scope>NUCLEOTIDE SEQUENCE</scope>
    <source>
        <strain evidence="6">BIUV-7</strain>
    </source>
</reference>
<comment type="similarity">
    <text evidence="5">Belongs to the 4-toluene sulfonate uptake permease (TSUP) (TC 2.A.102) family.</text>
</comment>
<dbReference type="InterPro" id="IPR002781">
    <property type="entry name" value="TM_pro_TauE-like"/>
</dbReference>
<evidence type="ECO:0000256" key="1">
    <source>
        <dbReference type="ARBA" id="ARBA00004141"/>
    </source>
</evidence>
<comment type="caution">
    <text evidence="6">The sequence shown here is derived from an EMBL/GenBank/DDBJ whole genome shotgun (WGS) entry which is preliminary data.</text>
</comment>
<protein>
    <recommendedName>
        <fullName evidence="5">Probable membrane transporter protein</fullName>
    </recommendedName>
</protein>
<name>A0ABT8Y9K8_9SPHN</name>
<sequence length="303" mass="31036">MSSTTAPAPGNRLPAWLPILIGLAVAASCLVLAWSHGGLVTGKASDGFNPVYAFSGLAIGILVGLTGIGGGSLMTPLLVLLFGLHPSTAVGTDLLYASATKSVGTMVHGANRTIDWRVTGRLALGSVPATILTVGLLYVLRDNEGSSSKLISTVLGFALLLTAVTLFFRHKLFELAQRRSFVLSPARAQTLTIVLGAALGVLITLSSVGAGAIGVTVLIFLYPDMPLSRIVGSDIAHAVPLTLIAGAGHLALGTVNLPLMESLLVGSIPGIILGSHFAARASDRILRPILAGTLVLVGGRLVF</sequence>
<feature type="transmembrane region" description="Helical" evidence="5">
    <location>
        <begin position="118"/>
        <end position="138"/>
    </location>
</feature>
<feature type="transmembrane region" description="Helical" evidence="5">
    <location>
        <begin position="190"/>
        <end position="223"/>
    </location>
</feature>
<evidence type="ECO:0000256" key="3">
    <source>
        <dbReference type="ARBA" id="ARBA00022989"/>
    </source>
</evidence>
<evidence type="ECO:0000256" key="4">
    <source>
        <dbReference type="ARBA" id="ARBA00023136"/>
    </source>
</evidence>
<accession>A0ABT8Y9K8</accession>
<feature type="transmembrane region" description="Helical" evidence="5">
    <location>
        <begin position="51"/>
        <end position="71"/>
    </location>
</feature>
<keyword evidence="2 5" id="KW-0812">Transmembrane</keyword>
<keyword evidence="5" id="KW-1003">Cell membrane</keyword>
<dbReference type="PANTHER" id="PTHR43701">
    <property type="entry name" value="MEMBRANE TRANSPORTER PROTEIN MJ0441-RELATED"/>
    <property type="match status" value="1"/>
</dbReference>
<feature type="transmembrane region" description="Helical" evidence="5">
    <location>
        <begin position="150"/>
        <end position="169"/>
    </location>
</feature>
<keyword evidence="4 5" id="KW-0472">Membrane</keyword>
<dbReference type="EMBL" id="JAUOTP010000004">
    <property type="protein sequence ID" value="MDO6415021.1"/>
    <property type="molecule type" value="Genomic_DNA"/>
</dbReference>
<evidence type="ECO:0000313" key="6">
    <source>
        <dbReference type="EMBL" id="MDO6415021.1"/>
    </source>
</evidence>
<feature type="transmembrane region" description="Helical" evidence="5">
    <location>
        <begin position="77"/>
        <end position="97"/>
    </location>
</feature>
<dbReference type="RefSeq" id="WP_303542695.1">
    <property type="nucleotide sequence ID" value="NZ_JAUOTP010000004.1"/>
</dbReference>
<dbReference type="Pfam" id="PF01925">
    <property type="entry name" value="TauE"/>
    <property type="match status" value="1"/>
</dbReference>
<evidence type="ECO:0000313" key="7">
    <source>
        <dbReference type="Proteomes" id="UP001169764"/>
    </source>
</evidence>
<feature type="transmembrane region" description="Helical" evidence="5">
    <location>
        <begin position="262"/>
        <end position="279"/>
    </location>
</feature>
<evidence type="ECO:0000256" key="2">
    <source>
        <dbReference type="ARBA" id="ARBA00022692"/>
    </source>
</evidence>
<dbReference type="Proteomes" id="UP001169764">
    <property type="component" value="Unassembled WGS sequence"/>
</dbReference>
<organism evidence="6 7">
    <name type="scientific">Sphingomonas natans</name>
    <dbReference type="NCBI Taxonomy" id="3063330"/>
    <lineage>
        <taxon>Bacteria</taxon>
        <taxon>Pseudomonadati</taxon>
        <taxon>Pseudomonadota</taxon>
        <taxon>Alphaproteobacteria</taxon>
        <taxon>Sphingomonadales</taxon>
        <taxon>Sphingomonadaceae</taxon>
        <taxon>Sphingomonas</taxon>
    </lineage>
</organism>
<gene>
    <name evidence="6" type="ORF">Q4F19_11570</name>
</gene>
<comment type="subcellular location">
    <subcellularLocation>
        <location evidence="5">Cell membrane</location>
        <topology evidence="5">Multi-pass membrane protein</topology>
    </subcellularLocation>
    <subcellularLocation>
        <location evidence="1">Membrane</location>
        <topology evidence="1">Multi-pass membrane protein</topology>
    </subcellularLocation>
</comment>
<proteinExistence type="inferred from homology"/>
<keyword evidence="7" id="KW-1185">Reference proteome</keyword>
<dbReference type="PANTHER" id="PTHR43701:SF2">
    <property type="entry name" value="MEMBRANE TRANSPORTER PROTEIN YJNA-RELATED"/>
    <property type="match status" value="1"/>
</dbReference>
<feature type="transmembrane region" description="Helical" evidence="5">
    <location>
        <begin position="15"/>
        <end position="39"/>
    </location>
</feature>
<keyword evidence="3 5" id="KW-1133">Transmembrane helix</keyword>
<evidence type="ECO:0000256" key="5">
    <source>
        <dbReference type="RuleBase" id="RU363041"/>
    </source>
</evidence>